<name>A0A2S6BSX6_9PEZI</name>
<dbReference type="GO" id="GO:0030170">
    <property type="term" value="F:pyridoxal phosphate binding"/>
    <property type="evidence" value="ECO:0007669"/>
    <property type="project" value="InterPro"/>
</dbReference>
<organism evidence="5 6">
    <name type="scientific">Cercospora berteroae</name>
    <dbReference type="NCBI Taxonomy" id="357750"/>
    <lineage>
        <taxon>Eukaryota</taxon>
        <taxon>Fungi</taxon>
        <taxon>Dikarya</taxon>
        <taxon>Ascomycota</taxon>
        <taxon>Pezizomycotina</taxon>
        <taxon>Dothideomycetes</taxon>
        <taxon>Dothideomycetidae</taxon>
        <taxon>Mycosphaerellales</taxon>
        <taxon>Mycosphaerellaceae</taxon>
        <taxon>Cercospora</taxon>
    </lineage>
</organism>
<dbReference type="InterPro" id="IPR015421">
    <property type="entry name" value="PyrdxlP-dep_Trfase_major"/>
</dbReference>
<sequence>MSKTTTTETLTQQDPIPPSSSPTQIGTTAQAAAIAQDTNSAPQASSILHASLRSTPPKIVSANGNYLYTESGYSILDATGGAAVACLGHNHPRVKAAINKQLETGVAYAYSPFFATGVAEELGRRLVASTNGLLTRAFIVSSGTEAIEAALKLSRQYFIELEGHATKRKNFISRKQSYHGNTLGALAVGGHVARKAIYEDILISDNVRHVEAFYPYRGIRNGMTEEEYVDELVKGFEEEVVRMGPETICAFVAETMSGLTLGAVPPGKGYLKKMKNVCEKFGILFILDEVMSGMGRTGTLHGWEQEEGVVPDLQAVAKGLGAGYEPIGALLVKKEVVEVLEKGSGGFVHSQTYQGHPVACAAALEVQKVVEEEKLLENVRGLAPVLEGLLRERLGGHPNVGDIRGRGFMWGVELVRNRDSMEPFPAQEKVAARIHATGLQKDFGISILPGGGVADGVNGDVIMLAPAYHCTKEDLELIVERMAKVVEHVLGK</sequence>
<dbReference type="InterPro" id="IPR015424">
    <property type="entry name" value="PyrdxlP-dep_Trfase"/>
</dbReference>
<protein>
    <submittedName>
        <fullName evidence="5">Uncharacterized protein</fullName>
    </submittedName>
</protein>
<dbReference type="SUPFAM" id="SSF53383">
    <property type="entry name" value="PLP-dependent transferases"/>
    <property type="match status" value="1"/>
</dbReference>
<dbReference type="CDD" id="cd00610">
    <property type="entry name" value="OAT_like"/>
    <property type="match status" value="1"/>
</dbReference>
<dbReference type="STRING" id="357750.A0A2S6BSX6"/>
<proteinExistence type="inferred from homology"/>
<dbReference type="EMBL" id="PNEN01001781">
    <property type="protein sequence ID" value="PPJ50576.1"/>
    <property type="molecule type" value="Genomic_DNA"/>
</dbReference>
<dbReference type="InterPro" id="IPR005814">
    <property type="entry name" value="Aminotrans_3"/>
</dbReference>
<dbReference type="PANTHER" id="PTHR43094">
    <property type="entry name" value="AMINOTRANSFERASE"/>
    <property type="match status" value="1"/>
</dbReference>
<evidence type="ECO:0000256" key="1">
    <source>
        <dbReference type="ARBA" id="ARBA00008954"/>
    </source>
</evidence>
<evidence type="ECO:0000256" key="3">
    <source>
        <dbReference type="RuleBase" id="RU003560"/>
    </source>
</evidence>
<evidence type="ECO:0000313" key="6">
    <source>
        <dbReference type="Proteomes" id="UP000237631"/>
    </source>
</evidence>
<feature type="compositionally biased region" description="Low complexity" evidence="4">
    <location>
        <begin position="1"/>
        <end position="11"/>
    </location>
</feature>
<gene>
    <name evidence="5" type="ORF">CBER1_06307</name>
</gene>
<dbReference type="Gene3D" id="3.40.640.10">
    <property type="entry name" value="Type I PLP-dependent aspartate aminotransferase-like (Major domain)"/>
    <property type="match status" value="1"/>
</dbReference>
<keyword evidence="6" id="KW-1185">Reference proteome</keyword>
<evidence type="ECO:0000313" key="5">
    <source>
        <dbReference type="EMBL" id="PPJ50576.1"/>
    </source>
</evidence>
<dbReference type="NCBIfam" id="NF005685">
    <property type="entry name" value="PRK07483.1"/>
    <property type="match status" value="1"/>
</dbReference>
<dbReference type="Pfam" id="PF00202">
    <property type="entry name" value="Aminotran_3"/>
    <property type="match status" value="1"/>
</dbReference>
<feature type="region of interest" description="Disordered" evidence="4">
    <location>
        <begin position="1"/>
        <end position="27"/>
    </location>
</feature>
<dbReference type="Proteomes" id="UP000237631">
    <property type="component" value="Unassembled WGS sequence"/>
</dbReference>
<dbReference type="GO" id="GO:0008483">
    <property type="term" value="F:transaminase activity"/>
    <property type="evidence" value="ECO:0007669"/>
    <property type="project" value="InterPro"/>
</dbReference>
<keyword evidence="2 3" id="KW-0663">Pyridoxal phosphate</keyword>
<dbReference type="InterPro" id="IPR015422">
    <property type="entry name" value="PyrdxlP-dep_Trfase_small"/>
</dbReference>
<dbReference type="Gene3D" id="3.90.1150.10">
    <property type="entry name" value="Aspartate Aminotransferase, domain 1"/>
    <property type="match status" value="1"/>
</dbReference>
<dbReference type="GO" id="GO:0005829">
    <property type="term" value="C:cytosol"/>
    <property type="evidence" value="ECO:0007669"/>
    <property type="project" value="TreeGrafter"/>
</dbReference>
<reference evidence="6" key="1">
    <citation type="journal article" date="2017" name="bioRxiv">
        <title>Conservation of a gene cluster reveals novel cercosporin biosynthetic mechanisms and extends production to the genus Colletotrichum.</title>
        <authorList>
            <person name="de Jonge R."/>
            <person name="Ebert M.K."/>
            <person name="Huitt-Roehl C.R."/>
            <person name="Pal P."/>
            <person name="Suttle J.C."/>
            <person name="Spanner R.E."/>
            <person name="Neubauer J.D."/>
            <person name="Jurick W.M.II."/>
            <person name="Stott K.A."/>
            <person name="Secor G.A."/>
            <person name="Thomma B.P.H.J."/>
            <person name="Van de Peer Y."/>
            <person name="Townsend C.A."/>
            <person name="Bolton M.D."/>
        </authorList>
    </citation>
    <scope>NUCLEOTIDE SEQUENCE [LARGE SCALE GENOMIC DNA]</scope>
    <source>
        <strain evidence="6">CBS538.71</strain>
    </source>
</reference>
<dbReference type="PANTHER" id="PTHR43094:SF1">
    <property type="entry name" value="AMINOTRANSFERASE CLASS-III"/>
    <property type="match status" value="1"/>
</dbReference>
<dbReference type="OrthoDB" id="5419315at2759"/>
<accession>A0A2S6BSX6</accession>
<evidence type="ECO:0000256" key="4">
    <source>
        <dbReference type="SAM" id="MobiDB-lite"/>
    </source>
</evidence>
<dbReference type="AlphaFoldDB" id="A0A2S6BSX6"/>
<comment type="caution">
    <text evidence="5">The sequence shown here is derived from an EMBL/GenBank/DDBJ whole genome shotgun (WGS) entry which is preliminary data.</text>
</comment>
<evidence type="ECO:0000256" key="2">
    <source>
        <dbReference type="ARBA" id="ARBA00022898"/>
    </source>
</evidence>
<comment type="similarity">
    <text evidence="1 3">Belongs to the class-III pyridoxal-phosphate-dependent aminotransferase family.</text>
</comment>